<evidence type="ECO:0000256" key="2">
    <source>
        <dbReference type="SAM" id="MobiDB-lite"/>
    </source>
</evidence>
<feature type="signal peptide" evidence="3">
    <location>
        <begin position="1"/>
        <end position="26"/>
    </location>
</feature>
<evidence type="ECO:0000313" key="6">
    <source>
        <dbReference type="Proteomes" id="UP000031967"/>
    </source>
</evidence>
<dbReference type="PROSITE" id="PS50198">
    <property type="entry name" value="PPIC_PPIASE_2"/>
    <property type="match status" value="1"/>
</dbReference>
<evidence type="ECO:0000313" key="5">
    <source>
        <dbReference type="EMBL" id="KIL39400.1"/>
    </source>
</evidence>
<feature type="domain" description="PpiC" evidence="4">
    <location>
        <begin position="192"/>
        <end position="300"/>
    </location>
</feature>
<dbReference type="InterPro" id="IPR046357">
    <property type="entry name" value="PPIase_dom_sf"/>
</dbReference>
<dbReference type="SUPFAM" id="SSF109998">
    <property type="entry name" value="Triger factor/SurA peptide-binding domain-like"/>
    <property type="match status" value="1"/>
</dbReference>
<protein>
    <submittedName>
        <fullName evidence="5">Peptidylprolyl isomerase</fullName>
    </submittedName>
</protein>
<evidence type="ECO:0000256" key="1">
    <source>
        <dbReference type="PROSITE-ProRule" id="PRU00278"/>
    </source>
</evidence>
<dbReference type="PROSITE" id="PS51257">
    <property type="entry name" value="PROKAR_LIPOPROTEIN"/>
    <property type="match status" value="1"/>
</dbReference>
<dbReference type="PANTHER" id="PTHR47245:SF2">
    <property type="entry name" value="PEPTIDYL-PROLYL CIS-TRANS ISOMERASE HP_0175-RELATED"/>
    <property type="match status" value="1"/>
</dbReference>
<reference evidence="5 6" key="1">
    <citation type="submission" date="2014-12" db="EMBL/GenBank/DDBJ databases">
        <title>Draft genome sequence of Paenibacillus kamchatkensis strain B-2647.</title>
        <authorList>
            <person name="Karlyshev A.V."/>
            <person name="Kudryashova E.B."/>
        </authorList>
    </citation>
    <scope>NUCLEOTIDE SEQUENCE [LARGE SCALE GENOMIC DNA]</scope>
    <source>
        <strain evidence="5 6">VKM B-2647</strain>
    </source>
</reference>
<sequence>MLPNKTNPARRWALVLLTLALAFSLAACGKKDGAAKGAAPNAGATGTSGNKAEVIATYKDNGQITRGDFDSFVNINTLLNPQIASFSSDPGFQQDMLKQLIAMKILASRADDKVKADADKQTASQLDQFKAYFGAMEGGLDKQLKDHNLTIADVESFLKMSSYGINGLKGKVTDDELKKKYDDNLKADPHAYDVATVSHILVALKDPSDPTGQKDLRTKDQALARAKEVKSKLDAGGDFAALAKEYSDDPGSKDQGGQYKDADINQWVPEFKNAAATLPIGKISDPVETQYGYHVMRVDARKTKSFDEVKESLKNDIAQQEAYDFMDKELPGLILTNKLPQPKPADQTKPGAQTPSAPAPSGK</sequence>
<dbReference type="GO" id="GO:0016853">
    <property type="term" value="F:isomerase activity"/>
    <property type="evidence" value="ECO:0007669"/>
    <property type="project" value="UniProtKB-KW"/>
</dbReference>
<feature type="chain" id="PRO_5045439646" evidence="3">
    <location>
        <begin position="27"/>
        <end position="363"/>
    </location>
</feature>
<dbReference type="RefSeq" id="WP_041049333.1">
    <property type="nucleotide sequence ID" value="NZ_JXAK01000038.1"/>
</dbReference>
<keyword evidence="1 5" id="KW-0413">Isomerase</keyword>
<keyword evidence="1" id="KW-0697">Rotamase</keyword>
<feature type="region of interest" description="Disordered" evidence="2">
    <location>
        <begin position="336"/>
        <end position="363"/>
    </location>
</feature>
<dbReference type="PANTHER" id="PTHR47245">
    <property type="entry name" value="PEPTIDYLPROLYL ISOMERASE"/>
    <property type="match status" value="1"/>
</dbReference>
<accession>A0ABR5AFQ9</accession>
<organism evidence="5 6">
    <name type="scientific">Gordoniibacillus kamchatkensis</name>
    <dbReference type="NCBI Taxonomy" id="1590651"/>
    <lineage>
        <taxon>Bacteria</taxon>
        <taxon>Bacillati</taxon>
        <taxon>Bacillota</taxon>
        <taxon>Bacilli</taxon>
        <taxon>Bacillales</taxon>
        <taxon>Paenibacillaceae</taxon>
        <taxon>Gordoniibacillus</taxon>
    </lineage>
</organism>
<dbReference type="InterPro" id="IPR027304">
    <property type="entry name" value="Trigger_fact/SurA_dom_sf"/>
</dbReference>
<dbReference type="Gene3D" id="3.10.50.40">
    <property type="match status" value="1"/>
</dbReference>
<gene>
    <name evidence="5" type="ORF">SD70_20295</name>
</gene>
<evidence type="ECO:0000259" key="4">
    <source>
        <dbReference type="PROSITE" id="PS50198"/>
    </source>
</evidence>
<dbReference type="InterPro" id="IPR000297">
    <property type="entry name" value="PPIase_PpiC"/>
</dbReference>
<proteinExistence type="predicted"/>
<keyword evidence="6" id="KW-1185">Reference proteome</keyword>
<comment type="caution">
    <text evidence="5">The sequence shown here is derived from an EMBL/GenBank/DDBJ whole genome shotgun (WGS) entry which is preliminary data.</text>
</comment>
<keyword evidence="3" id="KW-0732">Signal</keyword>
<dbReference type="InterPro" id="IPR050245">
    <property type="entry name" value="PrsA_foldase"/>
</dbReference>
<name>A0ABR5AFQ9_9BACL</name>
<dbReference type="Pfam" id="PF13616">
    <property type="entry name" value="Rotamase_3"/>
    <property type="match status" value="1"/>
</dbReference>
<dbReference type="SUPFAM" id="SSF54534">
    <property type="entry name" value="FKBP-like"/>
    <property type="match status" value="1"/>
</dbReference>
<dbReference type="Proteomes" id="UP000031967">
    <property type="component" value="Unassembled WGS sequence"/>
</dbReference>
<evidence type="ECO:0000256" key="3">
    <source>
        <dbReference type="SAM" id="SignalP"/>
    </source>
</evidence>
<dbReference type="EMBL" id="JXAK01000038">
    <property type="protein sequence ID" value="KIL39400.1"/>
    <property type="molecule type" value="Genomic_DNA"/>
</dbReference>